<reference evidence="1 2" key="1">
    <citation type="submission" date="2019-02" db="EMBL/GenBank/DDBJ databases">
        <title>Deep-cultivation of Planctomycetes and their phenomic and genomic characterization uncovers novel biology.</title>
        <authorList>
            <person name="Wiegand S."/>
            <person name="Jogler M."/>
            <person name="Boedeker C."/>
            <person name="Pinto D."/>
            <person name="Vollmers J."/>
            <person name="Rivas-Marin E."/>
            <person name="Kohn T."/>
            <person name="Peeters S.H."/>
            <person name="Heuer A."/>
            <person name="Rast P."/>
            <person name="Oberbeckmann S."/>
            <person name="Bunk B."/>
            <person name="Jeske O."/>
            <person name="Meyerdierks A."/>
            <person name="Storesund J.E."/>
            <person name="Kallscheuer N."/>
            <person name="Luecker S."/>
            <person name="Lage O.M."/>
            <person name="Pohl T."/>
            <person name="Merkel B.J."/>
            <person name="Hornburger P."/>
            <person name="Mueller R.-W."/>
            <person name="Bruemmer F."/>
            <person name="Labrenz M."/>
            <person name="Spormann A.M."/>
            <person name="Op den Camp H."/>
            <person name="Overmann J."/>
            <person name="Amann R."/>
            <person name="Jetten M.S.M."/>
            <person name="Mascher T."/>
            <person name="Medema M.H."/>
            <person name="Devos D.P."/>
            <person name="Kaster A.-K."/>
            <person name="Ovreas L."/>
            <person name="Rohde M."/>
            <person name="Galperin M.Y."/>
            <person name="Jogler C."/>
        </authorList>
    </citation>
    <scope>NUCLEOTIDE SEQUENCE [LARGE SCALE GENOMIC DNA]</scope>
    <source>
        <strain evidence="1 2">Poly24</strain>
    </source>
</reference>
<evidence type="ECO:0000313" key="2">
    <source>
        <dbReference type="Proteomes" id="UP000315082"/>
    </source>
</evidence>
<keyword evidence="2" id="KW-1185">Reference proteome</keyword>
<dbReference type="AlphaFoldDB" id="A0A518K1C9"/>
<dbReference type="Proteomes" id="UP000315082">
    <property type="component" value="Chromosome"/>
</dbReference>
<gene>
    <name evidence="1" type="ORF">Poly24_53470</name>
</gene>
<dbReference type="KEGG" id="rcf:Poly24_53470"/>
<accession>A0A518K1C9</accession>
<protein>
    <submittedName>
        <fullName evidence="1">Uncharacterized protein</fullName>
    </submittedName>
</protein>
<dbReference type="EMBL" id="CP036348">
    <property type="protein sequence ID" value="QDV71608.1"/>
    <property type="molecule type" value="Genomic_DNA"/>
</dbReference>
<sequence>MVAGPPEVASLGARSRPRAVAAAYFLHSYTVLLRNRQIGSMPDAAHNLFRINRPLYGGRLFQETLSANASMQRLIALSATTIQRVQECTKDLLTAPAK</sequence>
<proteinExistence type="predicted"/>
<organism evidence="1 2">
    <name type="scientific">Rosistilla carotiformis</name>
    <dbReference type="NCBI Taxonomy" id="2528017"/>
    <lineage>
        <taxon>Bacteria</taxon>
        <taxon>Pseudomonadati</taxon>
        <taxon>Planctomycetota</taxon>
        <taxon>Planctomycetia</taxon>
        <taxon>Pirellulales</taxon>
        <taxon>Pirellulaceae</taxon>
        <taxon>Rosistilla</taxon>
    </lineage>
</organism>
<evidence type="ECO:0000313" key="1">
    <source>
        <dbReference type="EMBL" id="QDV71608.1"/>
    </source>
</evidence>
<name>A0A518K1C9_9BACT</name>